<dbReference type="PANTHER" id="PTHR13774:SF32">
    <property type="entry name" value="ANTISENSE-ENHANCING SEQUENCE 1"/>
    <property type="match status" value="1"/>
</dbReference>
<dbReference type="Gene3D" id="3.10.310.10">
    <property type="entry name" value="Diaminopimelate Epimerase, Chain A, domain 1"/>
    <property type="match status" value="2"/>
</dbReference>
<dbReference type="PANTHER" id="PTHR13774">
    <property type="entry name" value="PHENAZINE BIOSYNTHESIS PROTEIN"/>
    <property type="match status" value="1"/>
</dbReference>
<sequence>MDDLSFEVWDVFTDTPFTGNPLAIVETDGSLSTAQMQTIARQFNLSETIFLMPPRDPANAARARIFFPTSEIPFAGHPTIGAALFLAGRHGLTDVRLEEEAGLVPVAIRDGRAQFTAPVIPVPHGGAAVPVSLCAEALGLTEDAIGPHAPRAHIGGPAFLYIPVRDRETLARARPMEPAWTALMEHCAVDSAWLYDPDLNARMFSPTAGVPEDPATGSASAILASQLLINSALPEGTTRHSIRQGEDMGRPSSIGFEVDVKNGNITAVRISGQAVPISRGQIRVPPADQA</sequence>
<proteinExistence type="inferred from homology"/>
<dbReference type="GO" id="GO:0005737">
    <property type="term" value="C:cytoplasm"/>
    <property type="evidence" value="ECO:0007669"/>
    <property type="project" value="TreeGrafter"/>
</dbReference>
<dbReference type="AlphaFoldDB" id="A0A1H3N2S2"/>
<dbReference type="InterPro" id="IPR003719">
    <property type="entry name" value="Phenazine_PhzF-like"/>
</dbReference>
<evidence type="ECO:0000313" key="3">
    <source>
        <dbReference type="EMBL" id="SDY83217.1"/>
    </source>
</evidence>
<protein>
    <submittedName>
        <fullName evidence="3">Trans-2,3-dihydro-3-hydroxyanthranilate isomerase</fullName>
    </submittedName>
</protein>
<keyword evidence="3" id="KW-0413">Isomerase</keyword>
<keyword evidence="4" id="KW-1185">Reference proteome</keyword>
<organism evidence="3 4">
    <name type="scientific">Jannaschia faecimaris</name>
    <dbReference type="NCBI Taxonomy" id="1244108"/>
    <lineage>
        <taxon>Bacteria</taxon>
        <taxon>Pseudomonadati</taxon>
        <taxon>Pseudomonadota</taxon>
        <taxon>Alphaproteobacteria</taxon>
        <taxon>Rhodobacterales</taxon>
        <taxon>Roseobacteraceae</taxon>
        <taxon>Jannaschia</taxon>
    </lineage>
</organism>
<dbReference type="RefSeq" id="WP_092643714.1">
    <property type="nucleotide sequence ID" value="NZ_FNPX01000003.1"/>
</dbReference>
<evidence type="ECO:0000256" key="1">
    <source>
        <dbReference type="ARBA" id="ARBA00008270"/>
    </source>
</evidence>
<dbReference type="STRING" id="1244108.SAMN05444004_103254"/>
<gene>
    <name evidence="3" type="ORF">SAMN05444004_103254</name>
</gene>
<evidence type="ECO:0000256" key="2">
    <source>
        <dbReference type="PIRSR" id="PIRSR016184-1"/>
    </source>
</evidence>
<dbReference type="SUPFAM" id="SSF54506">
    <property type="entry name" value="Diaminopimelate epimerase-like"/>
    <property type="match status" value="1"/>
</dbReference>
<dbReference type="NCBIfam" id="TIGR00654">
    <property type="entry name" value="PhzF_family"/>
    <property type="match status" value="1"/>
</dbReference>
<dbReference type="Pfam" id="PF02567">
    <property type="entry name" value="PhzC-PhzF"/>
    <property type="match status" value="1"/>
</dbReference>
<dbReference type="EMBL" id="FNPX01000003">
    <property type="protein sequence ID" value="SDY83217.1"/>
    <property type="molecule type" value="Genomic_DNA"/>
</dbReference>
<evidence type="ECO:0000313" key="4">
    <source>
        <dbReference type="Proteomes" id="UP000198914"/>
    </source>
</evidence>
<comment type="similarity">
    <text evidence="1">Belongs to the PhzF family.</text>
</comment>
<dbReference type="GO" id="GO:0016853">
    <property type="term" value="F:isomerase activity"/>
    <property type="evidence" value="ECO:0007669"/>
    <property type="project" value="UniProtKB-KW"/>
</dbReference>
<dbReference type="PIRSF" id="PIRSF016184">
    <property type="entry name" value="PhzC_PhzF"/>
    <property type="match status" value="1"/>
</dbReference>
<name>A0A1H3N2S2_9RHOB</name>
<feature type="active site" evidence="2">
    <location>
        <position position="47"/>
    </location>
</feature>
<accession>A0A1H3N2S2</accession>
<dbReference type="Proteomes" id="UP000198914">
    <property type="component" value="Unassembled WGS sequence"/>
</dbReference>
<reference evidence="4" key="1">
    <citation type="submission" date="2016-10" db="EMBL/GenBank/DDBJ databases">
        <authorList>
            <person name="Varghese N."/>
            <person name="Submissions S."/>
        </authorList>
    </citation>
    <scope>NUCLEOTIDE SEQUENCE [LARGE SCALE GENOMIC DNA]</scope>
    <source>
        <strain evidence="4">DSM 100420</strain>
    </source>
</reference>
<dbReference type="OrthoDB" id="9788221at2"/>